<dbReference type="OrthoDB" id="6369905at2759"/>
<dbReference type="InterPro" id="IPR050361">
    <property type="entry name" value="MPP/UQCRC_Complex"/>
</dbReference>
<gene>
    <name evidence="4" type="ORF">APZ42_024490</name>
</gene>
<dbReference type="InterPro" id="IPR007863">
    <property type="entry name" value="Peptidase_M16_C"/>
</dbReference>
<dbReference type="AlphaFoldDB" id="A0A0P5ZI16"/>
<accession>A0A0P5ZI16</accession>
<reference evidence="4 5" key="1">
    <citation type="submission" date="2016-03" db="EMBL/GenBank/DDBJ databases">
        <title>EvidentialGene: Evidence-directed Construction of Genes on Genomes.</title>
        <authorList>
            <person name="Gilbert D.G."/>
            <person name="Choi J.-H."/>
            <person name="Mockaitis K."/>
            <person name="Colbourne J."/>
            <person name="Pfrender M."/>
        </authorList>
    </citation>
    <scope>NUCLEOTIDE SEQUENCE [LARGE SCALE GENOMIC DNA]</scope>
    <source>
        <strain evidence="4 5">Xinb3</strain>
        <tissue evidence="4">Complete organism</tissue>
    </source>
</reference>
<dbReference type="FunFam" id="3.30.830.10:FF:000039">
    <property type="entry name" value="Ubiquinol-cytochrome c reductase core subunit 2"/>
    <property type="match status" value="1"/>
</dbReference>
<dbReference type="EMBL" id="LRGB01001663">
    <property type="protein sequence ID" value="KZS10841.1"/>
    <property type="molecule type" value="Genomic_DNA"/>
</dbReference>
<evidence type="ECO:0000313" key="5">
    <source>
        <dbReference type="Proteomes" id="UP000076858"/>
    </source>
</evidence>
<name>A0A0P5ZI16_9CRUS</name>
<organism evidence="4 5">
    <name type="scientific">Daphnia magna</name>
    <dbReference type="NCBI Taxonomy" id="35525"/>
    <lineage>
        <taxon>Eukaryota</taxon>
        <taxon>Metazoa</taxon>
        <taxon>Ecdysozoa</taxon>
        <taxon>Arthropoda</taxon>
        <taxon>Crustacea</taxon>
        <taxon>Branchiopoda</taxon>
        <taxon>Diplostraca</taxon>
        <taxon>Cladocera</taxon>
        <taxon>Anomopoda</taxon>
        <taxon>Daphniidae</taxon>
        <taxon>Daphnia</taxon>
    </lineage>
</organism>
<dbReference type="FunFam" id="3.30.830.10:FF:000021">
    <property type="entry name" value="Cytochrome b-c1 complex subunit 2"/>
    <property type="match status" value="1"/>
</dbReference>
<dbReference type="Proteomes" id="UP000076858">
    <property type="component" value="Unassembled WGS sequence"/>
</dbReference>
<evidence type="ECO:0000256" key="1">
    <source>
        <dbReference type="ARBA" id="ARBA00004173"/>
    </source>
</evidence>
<dbReference type="InterPro" id="IPR011765">
    <property type="entry name" value="Pept_M16_N"/>
</dbReference>
<evidence type="ECO:0000256" key="2">
    <source>
        <dbReference type="ARBA" id="ARBA00022946"/>
    </source>
</evidence>
<evidence type="ECO:0000313" key="4">
    <source>
        <dbReference type="EMBL" id="KZS10841.1"/>
    </source>
</evidence>
<keyword evidence="2" id="KW-0809">Transit peptide</keyword>
<dbReference type="Gene3D" id="3.30.830.10">
    <property type="entry name" value="Metalloenzyme, LuxS/M16 peptidase-like"/>
    <property type="match status" value="2"/>
</dbReference>
<dbReference type="Pfam" id="PF00675">
    <property type="entry name" value="Peptidase_M16"/>
    <property type="match status" value="1"/>
</dbReference>
<proteinExistence type="predicted"/>
<comment type="caution">
    <text evidence="4">The sequence shown here is derived from an EMBL/GenBank/DDBJ whole genome shotgun (WGS) entry which is preliminary data.</text>
</comment>
<dbReference type="GO" id="GO:0005739">
    <property type="term" value="C:mitochondrion"/>
    <property type="evidence" value="ECO:0007669"/>
    <property type="project" value="UniProtKB-SubCell"/>
</dbReference>
<dbReference type="GO" id="GO:0016020">
    <property type="term" value="C:membrane"/>
    <property type="evidence" value="ECO:0007669"/>
    <property type="project" value="UniProtKB-ARBA"/>
</dbReference>
<dbReference type="PANTHER" id="PTHR11851:SF226">
    <property type="entry name" value="CYTOCHROME B-C1 COMPLEX SUBUNIT 2, MITOCHONDRIAL"/>
    <property type="match status" value="1"/>
</dbReference>
<keyword evidence="3" id="KW-0496">Mitochondrion</keyword>
<dbReference type="PANTHER" id="PTHR11851">
    <property type="entry name" value="METALLOPROTEASE"/>
    <property type="match status" value="1"/>
</dbReference>
<dbReference type="InterPro" id="IPR011249">
    <property type="entry name" value="Metalloenz_LuxS/M16"/>
</dbReference>
<dbReference type="GO" id="GO:0046872">
    <property type="term" value="F:metal ion binding"/>
    <property type="evidence" value="ECO:0007669"/>
    <property type="project" value="InterPro"/>
</dbReference>
<keyword evidence="5" id="KW-1185">Reference proteome</keyword>
<protein>
    <submittedName>
        <fullName evidence="4">Mitochondrial-processing peptidase subunit alpha</fullName>
    </submittedName>
</protein>
<comment type="subcellular location">
    <subcellularLocation>
        <location evidence="1">Mitochondrion</location>
    </subcellularLocation>
</comment>
<dbReference type="STRING" id="35525.A0A0P5ZI16"/>
<dbReference type="SUPFAM" id="SSF63411">
    <property type="entry name" value="LuxS/MPP-like metallohydrolase"/>
    <property type="match status" value="2"/>
</dbReference>
<sequence>MKLINFATRSRLEYLSAIFLVKQSAGVGIPIQEMASKFLSTQTVKATRGFAVQTAAKPAATEFSPVPREPVKTTTLSNGIVVASIETNAPLSRVGIAFKAGTRNEPAGKEGLVHLLRMTSSLSNKQSTQFSLTRIINQAGAALTCTSGREHVLYSVDATRQHIDAVLSKLADAATQQAFKPWELADNMHKIKLDLAAVEPQTQVIELLHKVAFRTGLANSLFCPPHLVGKHTPDSLQSFVAANLRSDNAAVVGVGISHDRLVAYAQSLALNPGKPVSVIPSKVNAGEVRVDTNSPLAYVAVATAGASLADTKSMITFALLQRTLGTGIPVKYGSGAGSKLNQALLGSGAVSALNLNYSDAGLFGFIAAAPAADAGKVVSAAAKVLRTASVNDSQLSRAKAQLKADLLMTQENTGALLEELSLQTLLNRASTSADLLSTIDKVSAAEINAVASKLASAKLVVAAMGSLSNVPFVDEL</sequence>
<dbReference type="Pfam" id="PF05193">
    <property type="entry name" value="Peptidase_M16_C"/>
    <property type="match status" value="1"/>
</dbReference>
<evidence type="ECO:0000256" key="3">
    <source>
        <dbReference type="ARBA" id="ARBA00023128"/>
    </source>
</evidence>